<evidence type="ECO:0000256" key="2">
    <source>
        <dbReference type="ARBA" id="ARBA00022722"/>
    </source>
</evidence>
<gene>
    <name evidence="5" type="primary">vapC</name>
    <name evidence="7" type="ORF">A3L08_06800</name>
</gene>
<dbReference type="SUPFAM" id="SSF88723">
    <property type="entry name" value="PIN domain-like"/>
    <property type="match status" value="1"/>
</dbReference>
<dbReference type="CDD" id="cd09854">
    <property type="entry name" value="PIN_VapC-like"/>
    <property type="match status" value="1"/>
</dbReference>
<feature type="binding site" evidence="5">
    <location>
        <position position="106"/>
    </location>
    <ligand>
        <name>Mg(2+)</name>
        <dbReference type="ChEBI" id="CHEBI:18420"/>
    </ligand>
</feature>
<comment type="similarity">
    <text evidence="5">Belongs to the PINc/VapC protein family.</text>
</comment>
<organism evidence="7 8">
    <name type="scientific">Thermococcus pacificus</name>
    <dbReference type="NCBI Taxonomy" id="71998"/>
    <lineage>
        <taxon>Archaea</taxon>
        <taxon>Methanobacteriati</taxon>
        <taxon>Methanobacteriota</taxon>
        <taxon>Thermococci</taxon>
        <taxon>Thermococcales</taxon>
        <taxon>Thermococcaceae</taxon>
        <taxon>Thermococcus</taxon>
    </lineage>
</organism>
<dbReference type="GO" id="GO:0016787">
    <property type="term" value="F:hydrolase activity"/>
    <property type="evidence" value="ECO:0007669"/>
    <property type="project" value="UniProtKB-KW"/>
</dbReference>
<comment type="cofactor">
    <cofactor evidence="5">
        <name>Mg(2+)</name>
        <dbReference type="ChEBI" id="CHEBI:18420"/>
    </cofactor>
</comment>
<evidence type="ECO:0000256" key="3">
    <source>
        <dbReference type="ARBA" id="ARBA00022723"/>
    </source>
</evidence>
<dbReference type="KEGG" id="tpaf:A3L08_06800"/>
<dbReference type="GO" id="GO:0000287">
    <property type="term" value="F:magnesium ion binding"/>
    <property type="evidence" value="ECO:0007669"/>
    <property type="project" value="UniProtKB-UniRule"/>
</dbReference>
<evidence type="ECO:0000259" key="6">
    <source>
        <dbReference type="SMART" id="SM00670"/>
    </source>
</evidence>
<protein>
    <recommendedName>
        <fullName evidence="5">Ribonuclease VapC</fullName>
        <shortName evidence="5">RNase VapC</shortName>
        <ecNumber evidence="5">3.1.-.-</ecNumber>
    </recommendedName>
    <alternativeName>
        <fullName evidence="5">Putative toxin VapC</fullName>
    </alternativeName>
</protein>
<dbReference type="EMBL" id="CP015102">
    <property type="protein sequence ID" value="ASJ07049.1"/>
    <property type="molecule type" value="Genomic_DNA"/>
</dbReference>
<evidence type="ECO:0000256" key="1">
    <source>
        <dbReference type="ARBA" id="ARBA00022649"/>
    </source>
</evidence>
<dbReference type="GO" id="GO:0090729">
    <property type="term" value="F:toxin activity"/>
    <property type="evidence" value="ECO:0007669"/>
    <property type="project" value="UniProtKB-KW"/>
</dbReference>
<dbReference type="PANTHER" id="PTHR42188:SF1">
    <property type="entry name" value="23S RRNA-SPECIFIC ENDONUCLEASE VAPC20"/>
    <property type="match status" value="1"/>
</dbReference>
<evidence type="ECO:0000313" key="7">
    <source>
        <dbReference type="EMBL" id="ASJ07049.1"/>
    </source>
</evidence>
<proteinExistence type="inferred from homology"/>
<dbReference type="InterPro" id="IPR039018">
    <property type="entry name" value="VapC20-like"/>
</dbReference>
<accession>A0A218P8E2</accession>
<dbReference type="Proteomes" id="UP000197418">
    <property type="component" value="Chromosome"/>
</dbReference>
<dbReference type="GO" id="GO:0003677">
    <property type="term" value="F:DNA binding"/>
    <property type="evidence" value="ECO:0007669"/>
    <property type="project" value="UniProtKB-KW"/>
</dbReference>
<name>A0A218P8E2_9EURY</name>
<keyword evidence="3 5" id="KW-0479">Metal-binding</keyword>
<dbReference type="PANTHER" id="PTHR42188">
    <property type="entry name" value="23S RRNA-SPECIFIC ENDONUCLEASE VAPC20"/>
    <property type="match status" value="1"/>
</dbReference>
<comment type="function">
    <text evidence="5">Toxic component of a toxin-antitoxin (TA) system. An RNase.</text>
</comment>
<dbReference type="OrthoDB" id="41298at2157"/>
<keyword evidence="1 5" id="KW-1277">Toxin-antitoxin system</keyword>
<dbReference type="EC" id="3.1.-.-" evidence="5"/>
<dbReference type="InterPro" id="IPR002716">
    <property type="entry name" value="PIN_dom"/>
</dbReference>
<keyword evidence="5" id="KW-0800">Toxin</keyword>
<dbReference type="InterPro" id="IPR029060">
    <property type="entry name" value="PIN-like_dom_sf"/>
</dbReference>
<dbReference type="Pfam" id="PF01850">
    <property type="entry name" value="PIN"/>
    <property type="match status" value="1"/>
</dbReference>
<keyword evidence="5" id="KW-0460">Magnesium</keyword>
<feature type="domain" description="PIN" evidence="6">
    <location>
        <begin position="1"/>
        <end position="130"/>
    </location>
</feature>
<dbReference type="SMART" id="SM00670">
    <property type="entry name" value="PINc"/>
    <property type="match status" value="1"/>
</dbReference>
<keyword evidence="7" id="KW-0238">DNA-binding</keyword>
<dbReference type="HAMAP" id="MF_00265">
    <property type="entry name" value="VapC_Nob1"/>
    <property type="match status" value="1"/>
</dbReference>
<dbReference type="InterPro" id="IPR022907">
    <property type="entry name" value="VapC_family"/>
</dbReference>
<keyword evidence="4 5" id="KW-0378">Hydrolase</keyword>
<feature type="binding site" evidence="5">
    <location>
        <position position="5"/>
    </location>
    <ligand>
        <name>Mg(2+)</name>
        <dbReference type="ChEBI" id="CHEBI:18420"/>
    </ligand>
</feature>
<dbReference type="GO" id="GO:0016075">
    <property type="term" value="P:rRNA catabolic process"/>
    <property type="evidence" value="ECO:0007669"/>
    <property type="project" value="TreeGrafter"/>
</dbReference>
<evidence type="ECO:0000256" key="5">
    <source>
        <dbReference type="HAMAP-Rule" id="MF_00265"/>
    </source>
</evidence>
<sequence length="138" mass="15564">MRFIDANVFIYAFLKPRREPPDTVKAIKEKAKGILRRVSDGEEVVTTVIHLSEVANVVESRAGKGKAAEIVLSVLTSQNIRVLDVSTADYLRAALIAEERNLGINDALAYLKMRELGIDEIYTFDRDFEKLDVKIVRE</sequence>
<evidence type="ECO:0000313" key="8">
    <source>
        <dbReference type="Proteomes" id="UP000197418"/>
    </source>
</evidence>
<dbReference type="GO" id="GO:0004521">
    <property type="term" value="F:RNA endonuclease activity"/>
    <property type="evidence" value="ECO:0007669"/>
    <property type="project" value="InterPro"/>
</dbReference>
<evidence type="ECO:0000256" key="4">
    <source>
        <dbReference type="ARBA" id="ARBA00022801"/>
    </source>
</evidence>
<dbReference type="AlphaFoldDB" id="A0A218P8E2"/>
<keyword evidence="8" id="KW-1185">Reference proteome</keyword>
<keyword evidence="2 5" id="KW-0540">Nuclease</keyword>
<reference evidence="7 8" key="1">
    <citation type="submission" date="2016-04" db="EMBL/GenBank/DDBJ databases">
        <title>Complete genome sequence of Thermococcus pacificus type strain P4.</title>
        <authorList>
            <person name="Oger P.M."/>
        </authorList>
    </citation>
    <scope>NUCLEOTIDE SEQUENCE [LARGE SCALE GENOMIC DNA]</scope>
    <source>
        <strain evidence="7 8">P-4</strain>
    </source>
</reference>
<dbReference type="Gene3D" id="3.40.50.1010">
    <property type="entry name" value="5'-nuclease"/>
    <property type="match status" value="1"/>
</dbReference>